<dbReference type="Pfam" id="PF07833">
    <property type="entry name" value="Cu_amine_oxidN1"/>
    <property type="match status" value="1"/>
</dbReference>
<accession>A0AA42DQ49</accession>
<evidence type="ECO:0000256" key="1">
    <source>
        <dbReference type="SAM" id="SignalP"/>
    </source>
</evidence>
<dbReference type="InterPro" id="IPR036582">
    <property type="entry name" value="Mao_N_sf"/>
</dbReference>
<evidence type="ECO:0000259" key="2">
    <source>
        <dbReference type="Pfam" id="PF07833"/>
    </source>
</evidence>
<gene>
    <name evidence="3" type="ORF">PBV87_14975</name>
</gene>
<keyword evidence="1" id="KW-0732">Signal</keyword>
<dbReference type="EMBL" id="JAQIFT010000054">
    <property type="protein sequence ID" value="MDA3732778.1"/>
    <property type="molecule type" value="Genomic_DNA"/>
</dbReference>
<evidence type="ECO:0000313" key="4">
    <source>
        <dbReference type="Proteomes" id="UP001169242"/>
    </source>
</evidence>
<dbReference type="SUPFAM" id="SSF55383">
    <property type="entry name" value="Copper amine oxidase, domain N"/>
    <property type="match status" value="1"/>
</dbReference>
<dbReference type="AlphaFoldDB" id="A0AA42DQ49"/>
<comment type="caution">
    <text evidence="3">The sequence shown here is derived from an EMBL/GenBank/DDBJ whole genome shotgun (WGS) entry which is preliminary data.</text>
</comment>
<feature type="chain" id="PRO_5041272124" evidence="1">
    <location>
        <begin position="22"/>
        <end position="183"/>
    </location>
</feature>
<dbReference type="RefSeq" id="WP_053982749.1">
    <property type="nucleotide sequence ID" value="NZ_JAQIFT010000054.1"/>
</dbReference>
<proteinExistence type="predicted"/>
<protein>
    <submittedName>
        <fullName evidence="3">Copper amine oxidase N-terminal domain-containing protein</fullName>
    </submittedName>
</protein>
<reference evidence="3" key="1">
    <citation type="journal article" date="2023" name="Int. J. Syst. Evol. Microbiol.">
        <title>&lt;i&gt;Holtiella tumoricola&lt;/i&gt; gen. nov. sp. nov., isolated from a human clinical sample.</title>
        <authorList>
            <person name="Allen-Vercoe E."/>
            <person name="Daigneault M.C."/>
            <person name="Vancuren S.J."/>
            <person name="Cochrane K."/>
            <person name="O'Neal L.L."/>
            <person name="Sankaranarayanan K."/>
            <person name="Lawson P.A."/>
        </authorList>
    </citation>
    <scope>NUCLEOTIDE SEQUENCE</scope>
    <source>
        <strain evidence="3">CC70A</strain>
    </source>
</reference>
<dbReference type="InterPro" id="IPR012854">
    <property type="entry name" value="Cu_amine_oxidase-like_N"/>
</dbReference>
<dbReference type="Proteomes" id="UP001169242">
    <property type="component" value="Unassembled WGS sequence"/>
</dbReference>
<dbReference type="Gene3D" id="3.30.457.10">
    <property type="entry name" value="Copper amine oxidase-like, N-terminal domain"/>
    <property type="match status" value="1"/>
</dbReference>
<name>A0AA42DQ49_9FIRM</name>
<feature type="signal peptide" evidence="1">
    <location>
        <begin position="1"/>
        <end position="21"/>
    </location>
</feature>
<feature type="domain" description="Copper amine oxidase-like N-terminal" evidence="2">
    <location>
        <begin position="62"/>
        <end position="179"/>
    </location>
</feature>
<sequence>MKKYSFILLICLLCTSNITFGLPSDKVDTTLNTTTLKLLKEQQAVSVDVGKDASFSTIKVYFDKKPITLSNRSFTYKGRVYLPLREVGEILGAEIGWNGSNKVAIVETASKRLEMPQGYRKAISYLKNSPSKASTVNVDQTSLDVRTMLYEGKTYLPIRFTAESLGFNVKYDDATSSVYFTTP</sequence>
<evidence type="ECO:0000313" key="3">
    <source>
        <dbReference type="EMBL" id="MDA3732778.1"/>
    </source>
</evidence>
<organism evidence="3 4">
    <name type="scientific">Holtiella tumoricola</name>
    <dbReference type="NCBI Taxonomy" id="3018743"/>
    <lineage>
        <taxon>Bacteria</taxon>
        <taxon>Bacillati</taxon>
        <taxon>Bacillota</taxon>
        <taxon>Clostridia</taxon>
        <taxon>Lachnospirales</taxon>
        <taxon>Cellulosilyticaceae</taxon>
        <taxon>Holtiella</taxon>
    </lineage>
</organism>
<keyword evidence="4" id="KW-1185">Reference proteome</keyword>